<organism evidence="3">
    <name type="scientific">Candidatus Kentrum sp. FM</name>
    <dbReference type="NCBI Taxonomy" id="2126340"/>
    <lineage>
        <taxon>Bacteria</taxon>
        <taxon>Pseudomonadati</taxon>
        <taxon>Pseudomonadota</taxon>
        <taxon>Gammaproteobacteria</taxon>
        <taxon>Candidatus Kentrum</taxon>
    </lineage>
</organism>
<keyword evidence="3" id="KW-0808">Transferase</keyword>
<dbReference type="InterPro" id="IPR043502">
    <property type="entry name" value="DNA/RNA_pol_sf"/>
</dbReference>
<dbReference type="Pfam" id="PF00078">
    <property type="entry name" value="RVT_1"/>
    <property type="match status" value="1"/>
</dbReference>
<sequence length="371" mass="42540">MLQAFKNVKRNRGAAGIDKVSIQMFEANLQENLDALMRELKTRDAFQPKPLRRVLIPKGKGKMRPLGIPAVRDRVAQEVLRLLLSPIFEPLFHENSFGFRPKRNCHQALERVLSLWHEGYRVVLDADIQGFFDNIPHSVIMAGLANVVADGNILGLVERFLRAGVIEDGVFKPTTVGTPQGGVISPLLANIALNSLDWLLDRQGLRFVRYADDFVVMCRSHTQAEEALVLVQSHLSDELGLKLSPEKTHIATFSEGFAYLGFDLCSRSVTMRAKSVEKFKAKIQEITQRSYNLDNDLIVRLNQVVRGTANYFATPFSHNRRLFTETDKWIRVRLRSMKFKRKWKTDNRRLRLKHFRRMGLLSLSDFYHQPA</sequence>
<reference evidence="3" key="1">
    <citation type="submission" date="2019-02" db="EMBL/GenBank/DDBJ databases">
        <authorList>
            <person name="Gruber-Vodicka R. H."/>
            <person name="Seah K. B. B."/>
        </authorList>
    </citation>
    <scope>NUCLEOTIDE SEQUENCE</scope>
    <source>
        <strain evidence="4">BECK_BZ163</strain>
        <strain evidence="5">BECK_BZ164</strain>
        <strain evidence="3">BECK_BZ165</strain>
    </source>
</reference>
<dbReference type="PANTHER" id="PTHR34047:SF8">
    <property type="entry name" value="PROTEIN YKFC"/>
    <property type="match status" value="1"/>
</dbReference>
<accession>A0A450TUL0</accession>
<gene>
    <name evidence="4" type="ORF">BECKFM1743A_GA0114220_106583</name>
    <name evidence="5" type="ORF">BECKFM1743B_GA0114221_106463</name>
    <name evidence="3" type="ORF">BECKFM1743C_GA0114222_106493</name>
</gene>
<evidence type="ECO:0000259" key="2">
    <source>
        <dbReference type="PROSITE" id="PS50878"/>
    </source>
</evidence>
<dbReference type="AlphaFoldDB" id="A0A450TUL0"/>
<evidence type="ECO:0000313" key="3">
    <source>
        <dbReference type="EMBL" id="VFJ72357.1"/>
    </source>
</evidence>
<dbReference type="PROSITE" id="PS50878">
    <property type="entry name" value="RT_POL"/>
    <property type="match status" value="1"/>
</dbReference>
<dbReference type="SUPFAM" id="SSF56672">
    <property type="entry name" value="DNA/RNA polymerases"/>
    <property type="match status" value="1"/>
</dbReference>
<keyword evidence="3" id="KW-0548">Nucleotidyltransferase</keyword>
<dbReference type="InterPro" id="IPR051083">
    <property type="entry name" value="GrpII_Intron_Splice-Mob/Def"/>
</dbReference>
<dbReference type="InterPro" id="IPR000477">
    <property type="entry name" value="RT_dom"/>
</dbReference>
<dbReference type="Pfam" id="PF08388">
    <property type="entry name" value="GIIM"/>
    <property type="match status" value="1"/>
</dbReference>
<evidence type="ECO:0000313" key="5">
    <source>
        <dbReference type="EMBL" id="VFK19803.1"/>
    </source>
</evidence>
<dbReference type="EMBL" id="CAADEZ010000658">
    <property type="protein sequence ID" value="VFJ72671.1"/>
    <property type="molecule type" value="Genomic_DNA"/>
</dbReference>
<dbReference type="InterPro" id="IPR030931">
    <property type="entry name" value="Group_II_RT_mat"/>
</dbReference>
<dbReference type="CDD" id="cd01651">
    <property type="entry name" value="RT_G2_intron"/>
    <property type="match status" value="1"/>
</dbReference>
<protein>
    <submittedName>
        <fullName evidence="3">Group II intron reverse transcriptase/maturase</fullName>
    </submittedName>
</protein>
<evidence type="ECO:0000256" key="1">
    <source>
        <dbReference type="ARBA" id="ARBA00034120"/>
    </source>
</evidence>
<proteinExistence type="inferred from homology"/>
<dbReference type="EMBL" id="CAADFA010000649">
    <property type="protein sequence ID" value="VFJ72357.1"/>
    <property type="molecule type" value="Genomic_DNA"/>
</dbReference>
<feature type="domain" description="Reverse transcriptase" evidence="2">
    <location>
        <begin position="37"/>
        <end position="264"/>
    </location>
</feature>
<dbReference type="GO" id="GO:0003964">
    <property type="term" value="F:RNA-directed DNA polymerase activity"/>
    <property type="evidence" value="ECO:0007669"/>
    <property type="project" value="UniProtKB-KW"/>
</dbReference>
<name>A0A450TUL0_9GAMM</name>
<comment type="similarity">
    <text evidence="1">Belongs to the bacterial reverse transcriptase family.</text>
</comment>
<keyword evidence="3" id="KW-0695">RNA-directed DNA polymerase</keyword>
<dbReference type="NCBIfam" id="TIGR04416">
    <property type="entry name" value="group_II_RT_mat"/>
    <property type="match status" value="1"/>
</dbReference>
<dbReference type="InterPro" id="IPR013597">
    <property type="entry name" value="Mat_intron_G2"/>
</dbReference>
<evidence type="ECO:0000313" key="4">
    <source>
        <dbReference type="EMBL" id="VFJ72671.1"/>
    </source>
</evidence>
<dbReference type="PANTHER" id="PTHR34047">
    <property type="entry name" value="NUCLEAR INTRON MATURASE 1, MITOCHONDRIAL-RELATED"/>
    <property type="match status" value="1"/>
</dbReference>
<dbReference type="EMBL" id="CAADFL010000646">
    <property type="protein sequence ID" value="VFK19803.1"/>
    <property type="molecule type" value="Genomic_DNA"/>
</dbReference>